<reference evidence="3" key="1">
    <citation type="submission" date="2021-12" db="EMBL/GenBank/DDBJ databases">
        <title>Convergent genome expansion in fungi linked to evolution of root-endophyte symbiosis.</title>
        <authorList>
            <consortium name="DOE Joint Genome Institute"/>
            <person name="Ke Y.-H."/>
            <person name="Bonito G."/>
            <person name="Liao H.-L."/>
            <person name="Looney B."/>
            <person name="Rojas-Flechas A."/>
            <person name="Nash J."/>
            <person name="Hameed K."/>
            <person name="Schadt C."/>
            <person name="Martin F."/>
            <person name="Crous P.W."/>
            <person name="Miettinen O."/>
            <person name="Magnuson J.K."/>
            <person name="Labbe J."/>
            <person name="Jacobson D."/>
            <person name="Doktycz M.J."/>
            <person name="Veneault-Fourrey C."/>
            <person name="Kuo A."/>
            <person name="Mondo S."/>
            <person name="Calhoun S."/>
            <person name="Riley R."/>
            <person name="Ohm R."/>
            <person name="LaButti K."/>
            <person name="Andreopoulos B."/>
            <person name="Pangilinan J."/>
            <person name="Nolan M."/>
            <person name="Tritt A."/>
            <person name="Clum A."/>
            <person name="Lipzen A."/>
            <person name="Daum C."/>
            <person name="Barry K."/>
            <person name="Grigoriev I.V."/>
            <person name="Vilgalys R."/>
        </authorList>
    </citation>
    <scope>NUCLEOTIDE SEQUENCE</scope>
    <source>
        <strain evidence="3">PMI_201</strain>
    </source>
</reference>
<proteinExistence type="predicted"/>
<keyword evidence="4" id="KW-1185">Reference proteome</keyword>
<sequence length="355" mass="39700">MAQNAIGQLFRARCLRQTLTPLAQTRNQSTKAVPSFGPSSSPDLEKRLSHIRSELFAPMYLAKPQQRLTFRKRYHDRISNENIVVTIGSEEFVLQPRTHQDLPSKHKILEVVEAMKTPQDWQNFTPLLIGCRHSRYLFGPHNFQKFARLAGNCNALGAVIESAKQWERTGFTLDDRLVGYQLALALHNRAADAGFKGEEVAIALRQAEQLASLMDAPEHRPRYSGHGTTYQPFFIGVLLELSAARALEQGGGINGDIVSYARKLLTNWHLIGFDRELSSWHLTDKFLGELAIIHSGLKLAQQVDSISGDVTLKQAIQARLEELEKVIADLVNNAHSERQENPSRGLKLAAALLGK</sequence>
<evidence type="ECO:0000256" key="1">
    <source>
        <dbReference type="SAM" id="Coils"/>
    </source>
</evidence>
<dbReference type="AlphaFoldDB" id="A0AAD4L2X4"/>
<dbReference type="Proteomes" id="UP001201262">
    <property type="component" value="Unassembled WGS sequence"/>
</dbReference>
<organism evidence="3 4">
    <name type="scientific">Talaromyces proteolyticus</name>
    <dbReference type="NCBI Taxonomy" id="1131652"/>
    <lineage>
        <taxon>Eukaryota</taxon>
        <taxon>Fungi</taxon>
        <taxon>Dikarya</taxon>
        <taxon>Ascomycota</taxon>
        <taxon>Pezizomycotina</taxon>
        <taxon>Eurotiomycetes</taxon>
        <taxon>Eurotiomycetidae</taxon>
        <taxon>Eurotiales</taxon>
        <taxon>Trichocomaceae</taxon>
        <taxon>Talaromyces</taxon>
        <taxon>Talaromyces sect. Bacilispori</taxon>
    </lineage>
</organism>
<dbReference type="RefSeq" id="XP_046075615.1">
    <property type="nucleotide sequence ID" value="XM_046219304.1"/>
</dbReference>
<gene>
    <name evidence="3" type="ORF">BGW36DRAFT_414981</name>
</gene>
<accession>A0AAD4L2X4</accession>
<feature type="compositionally biased region" description="Polar residues" evidence="2">
    <location>
        <begin position="25"/>
        <end position="42"/>
    </location>
</feature>
<feature type="coiled-coil region" evidence="1">
    <location>
        <begin position="313"/>
        <end position="340"/>
    </location>
</feature>
<dbReference type="EMBL" id="JAJTJA010000003">
    <property type="protein sequence ID" value="KAH8702239.1"/>
    <property type="molecule type" value="Genomic_DNA"/>
</dbReference>
<name>A0AAD4L2X4_9EURO</name>
<feature type="region of interest" description="Disordered" evidence="2">
    <location>
        <begin position="25"/>
        <end position="44"/>
    </location>
</feature>
<dbReference type="GeneID" id="70249591"/>
<evidence type="ECO:0000313" key="4">
    <source>
        <dbReference type="Proteomes" id="UP001201262"/>
    </source>
</evidence>
<comment type="caution">
    <text evidence="3">The sequence shown here is derived from an EMBL/GenBank/DDBJ whole genome shotgun (WGS) entry which is preliminary data.</text>
</comment>
<keyword evidence="1" id="KW-0175">Coiled coil</keyword>
<evidence type="ECO:0000313" key="3">
    <source>
        <dbReference type="EMBL" id="KAH8702239.1"/>
    </source>
</evidence>
<evidence type="ECO:0000256" key="2">
    <source>
        <dbReference type="SAM" id="MobiDB-lite"/>
    </source>
</evidence>
<protein>
    <submittedName>
        <fullName evidence="3">Uncharacterized protein</fullName>
    </submittedName>
</protein>